<dbReference type="InterPro" id="IPR037481">
    <property type="entry name" value="LacX"/>
</dbReference>
<reference evidence="1 2" key="1">
    <citation type="submission" date="2021-03" db="EMBL/GenBank/DDBJ databases">
        <title>Genomic Encyclopedia of Type Strains, Phase IV (KMG-IV): sequencing the most valuable type-strain genomes for metagenomic binning, comparative biology and taxonomic classification.</title>
        <authorList>
            <person name="Goeker M."/>
        </authorList>
    </citation>
    <scope>NUCLEOTIDE SEQUENCE [LARGE SCALE GENOMIC DNA]</scope>
    <source>
        <strain evidence="1 2">DSM 101953</strain>
    </source>
</reference>
<sequence>MNTILRSGLAVAEISSLGAELVSFRRTDTDTEYMWNGDAAYWTGRSPVLFPMIGGAAGEAVRVDGQAYPLARHGFARRSEFTLVESSDTHAVFRLSHSADTLASYPYPFHLYLTYTLNGSTLDIGYRVENPGEEEMFFQLGTHPAFNCPIGGEGSFTDYYLEFEQPERLERLFLNENGLITPGQSETMLGGDNKLPLNHDMFAHDALVFRNVQSKSVALKSRQSDKSVTVAFTNFPDLGIWQPKNAPFVCIEPWHGVADIEGFTGDIREKQNVISLPPGSQFTSALAITFN</sequence>
<dbReference type="PANTHER" id="PTHR11122">
    <property type="entry name" value="APOSPORY-ASSOCIATED PROTEIN C-RELATED"/>
    <property type="match status" value="1"/>
</dbReference>
<dbReference type="CDD" id="cd09024">
    <property type="entry name" value="Aldose_epim_lacX"/>
    <property type="match status" value="1"/>
</dbReference>
<dbReference type="RefSeq" id="WP_036726386.1">
    <property type="nucleotide sequence ID" value="NZ_JAGGLV010000036.1"/>
</dbReference>
<organism evidence="1 2">
    <name type="scientific">Paenibacillus silagei</name>
    <dbReference type="NCBI Taxonomy" id="1670801"/>
    <lineage>
        <taxon>Bacteria</taxon>
        <taxon>Bacillati</taxon>
        <taxon>Bacillota</taxon>
        <taxon>Bacilli</taxon>
        <taxon>Bacillales</taxon>
        <taxon>Paenibacillaceae</taxon>
        <taxon>Paenibacillus</taxon>
    </lineage>
</organism>
<keyword evidence="2" id="KW-1185">Reference proteome</keyword>
<dbReference type="InterPro" id="IPR008183">
    <property type="entry name" value="Aldose_1/G6P_1-epimerase"/>
</dbReference>
<name>A0ABS4P1A9_9BACL</name>
<comment type="caution">
    <text evidence="1">The sequence shown here is derived from an EMBL/GenBank/DDBJ whole genome shotgun (WGS) entry which is preliminary data.</text>
</comment>
<dbReference type="InterPro" id="IPR014718">
    <property type="entry name" value="GH-type_carb-bd"/>
</dbReference>
<dbReference type="PANTHER" id="PTHR11122:SF13">
    <property type="entry name" value="GLUCOSE-6-PHOSPHATE 1-EPIMERASE"/>
    <property type="match status" value="1"/>
</dbReference>
<dbReference type="InterPro" id="IPR011013">
    <property type="entry name" value="Gal_mutarotase_sf_dom"/>
</dbReference>
<dbReference type="SUPFAM" id="SSF74650">
    <property type="entry name" value="Galactose mutarotase-like"/>
    <property type="match status" value="1"/>
</dbReference>
<protein>
    <submittedName>
        <fullName evidence="1">Galactose mutarotase-like enzyme</fullName>
    </submittedName>
</protein>
<proteinExistence type="predicted"/>
<evidence type="ECO:0000313" key="1">
    <source>
        <dbReference type="EMBL" id="MBP2116085.1"/>
    </source>
</evidence>
<dbReference type="EMBL" id="JAGGLV010000036">
    <property type="protein sequence ID" value="MBP2116085.1"/>
    <property type="molecule type" value="Genomic_DNA"/>
</dbReference>
<evidence type="ECO:0000313" key="2">
    <source>
        <dbReference type="Proteomes" id="UP000773462"/>
    </source>
</evidence>
<dbReference type="Gene3D" id="2.70.98.10">
    <property type="match status" value="1"/>
</dbReference>
<accession>A0ABS4P1A9</accession>
<dbReference type="Proteomes" id="UP000773462">
    <property type="component" value="Unassembled WGS sequence"/>
</dbReference>
<gene>
    <name evidence="1" type="ORF">J2Z70_006299</name>
</gene>
<dbReference type="Pfam" id="PF01263">
    <property type="entry name" value="Aldose_epim"/>
    <property type="match status" value="1"/>
</dbReference>